<dbReference type="PDB" id="7TGH">
    <property type="method" value="EM"/>
    <property type="resolution" value="2.60 A"/>
    <property type="chains" value="TE=1-71"/>
</dbReference>
<keyword evidence="4 5" id="KW-0002">3D-structure</keyword>
<evidence type="ECO:0007829" key="4">
    <source>
        <dbReference type="PDB" id="7TGH"/>
    </source>
</evidence>
<dbReference type="EMDB" id="EMD-25882"/>
<feature type="transmembrane region" description="Helical" evidence="1">
    <location>
        <begin position="21"/>
        <end position="38"/>
    </location>
</feature>
<keyword evidence="3" id="KW-1185">Reference proteome</keyword>
<dbReference type="InParanoid" id="I7MIK1"/>
<sequence length="71" mass="8436">MDKYIQQAKCAYNFSLKAVRFVGPLNIVFAGVAFLMFYENNYKKLYLNPRYSYTMPYLQSAKITKNLYEKL</sequence>
<keyword evidence="1" id="KW-1133">Transmembrane helix</keyword>
<keyword evidence="1 2" id="KW-0812">Transmembrane</keyword>
<dbReference type="PDB" id="8B6F">
    <property type="method" value="EM"/>
    <property type="resolution" value="2.80 A"/>
    <property type="chains" value="B5=1-71"/>
</dbReference>
<evidence type="ECO:0007829" key="8">
    <source>
        <dbReference type="PDB" id="8GZU"/>
    </source>
</evidence>
<protein>
    <submittedName>
        <fullName evidence="2">Transmembrane protein, putative</fullName>
    </submittedName>
</protein>
<evidence type="ECO:0000313" key="2">
    <source>
        <dbReference type="EMBL" id="EAR93774.1"/>
    </source>
</evidence>
<evidence type="ECO:0007829" key="6">
    <source>
        <dbReference type="PDB" id="8BQS"/>
    </source>
</evidence>
<dbReference type="STRING" id="312017.I7MIK1"/>
<reference evidence="5 6" key="4">
    <citation type="journal article" date="2023" name="Nature">
        <title>Structural basis of mitochondrial membrane bending by the I-II-III&lt;sub&gt;2&lt;/sub&gt;-IV&lt;sub&gt;2&lt;/sub&gt; supercomplex.</title>
        <authorList>
            <person name="Muhleip A."/>
            <person name="Flygaard R.K."/>
            <person name="Baradaran R."/>
            <person name="Haapanen O."/>
            <person name="Gruhl T."/>
            <person name="Tobiasson V."/>
            <person name="Marechal A."/>
            <person name="Sharma V."/>
            <person name="Amunts A."/>
        </authorList>
    </citation>
    <scope>STRUCTURE BY ELECTRON MICROSCOPY (2.80 ANGSTROMS)</scope>
</reference>
<evidence type="ECO:0000256" key="1">
    <source>
        <dbReference type="SAM" id="Phobius"/>
    </source>
</evidence>
<gene>
    <name evidence="2" type="ORF">TTHERM_00399460</name>
</gene>
<name>I7MIK1_TETTS</name>
<dbReference type="Proteomes" id="UP000009168">
    <property type="component" value="Unassembled WGS sequence"/>
</dbReference>
<dbReference type="AlphaFoldDB" id="I7MIK1"/>
<dbReference type="GeneID" id="7823489"/>
<evidence type="ECO:0007829" key="5">
    <source>
        <dbReference type="PDB" id="8B6F"/>
    </source>
</evidence>
<dbReference type="EMDB" id="EMD-16184"/>
<accession>I7MIK1</accession>
<dbReference type="KEGG" id="tet:TTHERM_00399460"/>
<dbReference type="EMBL" id="GG662719">
    <property type="protein sequence ID" value="EAR93774.1"/>
    <property type="molecule type" value="Genomic_DNA"/>
</dbReference>
<dbReference type="RefSeq" id="XP_001014019.1">
    <property type="nucleotide sequence ID" value="XM_001014019.3"/>
</dbReference>
<dbReference type="EMDB" id="EMD-34403"/>
<proteinExistence type="evidence at protein level"/>
<reference evidence="7 8" key="3">
    <citation type="journal article" date="2023" name="Nat. Commun.">
        <title>Structures of Tetrahymena thermophila respiratory megacomplexes on the tubular mitochondrial cristae.</title>
        <authorList>
            <person name="Han F."/>
            <person name="Hu Y."/>
            <person name="Wu M."/>
            <person name="He Z."/>
            <person name="Tian H."/>
            <person name="Zhou L."/>
        </authorList>
    </citation>
    <scope>STRUCTURE BY ELECTRON MICROSCOPY (2.96 ANGSTROMS)</scope>
</reference>
<dbReference type="HOGENOM" id="CLU_2745681_0_0_1"/>
<reference evidence="3" key="1">
    <citation type="journal article" date="2006" name="PLoS Biol.">
        <title>Macronuclear genome sequence of the ciliate Tetrahymena thermophila, a model eukaryote.</title>
        <authorList>
            <person name="Eisen J.A."/>
            <person name="Coyne R.S."/>
            <person name="Wu M."/>
            <person name="Wu D."/>
            <person name="Thiagarajan M."/>
            <person name="Wortman J.R."/>
            <person name="Badger J.H."/>
            <person name="Ren Q."/>
            <person name="Amedeo P."/>
            <person name="Jones K.M."/>
            <person name="Tallon L.J."/>
            <person name="Delcher A.L."/>
            <person name="Salzberg S.L."/>
            <person name="Silva J.C."/>
            <person name="Haas B.J."/>
            <person name="Majoros W.H."/>
            <person name="Farzad M."/>
            <person name="Carlton J.M."/>
            <person name="Smith R.K. Jr."/>
            <person name="Garg J."/>
            <person name="Pearlman R.E."/>
            <person name="Karrer K.M."/>
            <person name="Sun L."/>
            <person name="Manning G."/>
            <person name="Elde N.C."/>
            <person name="Turkewitz A.P."/>
            <person name="Asai D.J."/>
            <person name="Wilkes D.E."/>
            <person name="Wang Y."/>
            <person name="Cai H."/>
            <person name="Collins K."/>
            <person name="Stewart B.A."/>
            <person name="Lee S.R."/>
            <person name="Wilamowska K."/>
            <person name="Weinberg Z."/>
            <person name="Ruzzo W.L."/>
            <person name="Wloga D."/>
            <person name="Gaertig J."/>
            <person name="Frankel J."/>
            <person name="Tsao C.-C."/>
            <person name="Gorovsky M.A."/>
            <person name="Keeling P.J."/>
            <person name="Waller R.F."/>
            <person name="Patron N.J."/>
            <person name="Cherry J.M."/>
            <person name="Stover N.A."/>
            <person name="Krieger C.J."/>
            <person name="del Toro C."/>
            <person name="Ryder H.F."/>
            <person name="Williamson S.C."/>
            <person name="Barbeau R.A."/>
            <person name="Hamilton E.P."/>
            <person name="Orias E."/>
        </authorList>
    </citation>
    <scope>NUCLEOTIDE SEQUENCE [LARGE SCALE GENOMIC DNA]</scope>
    <source>
        <strain evidence="3">SB210</strain>
    </source>
</reference>
<keyword evidence="1" id="KW-0472">Membrane</keyword>
<dbReference type="EMDB" id="EMD-34373"/>
<evidence type="ECO:0000313" key="3">
    <source>
        <dbReference type="Proteomes" id="UP000009168"/>
    </source>
</evidence>
<dbReference type="EMDB" id="EMD-15865"/>
<organism evidence="2 3">
    <name type="scientific">Tetrahymena thermophila (strain SB210)</name>
    <dbReference type="NCBI Taxonomy" id="312017"/>
    <lineage>
        <taxon>Eukaryota</taxon>
        <taxon>Sar</taxon>
        <taxon>Alveolata</taxon>
        <taxon>Ciliophora</taxon>
        <taxon>Intramacronucleata</taxon>
        <taxon>Oligohymenophorea</taxon>
        <taxon>Hymenostomatida</taxon>
        <taxon>Tetrahymenina</taxon>
        <taxon>Tetrahymenidae</taxon>
        <taxon>Tetrahymena</taxon>
    </lineage>
</organism>
<dbReference type="PDB" id="8BQS">
    <property type="method" value="EM"/>
    <property type="resolution" value="2.90 A"/>
    <property type="chains" value="B5=1-71"/>
</dbReference>
<dbReference type="PDB" id="8GYM">
    <property type="method" value="EM"/>
    <property type="resolution" value="2.96 A"/>
    <property type="chains" value="TE/te=1-71"/>
</dbReference>
<evidence type="ECO:0007829" key="7">
    <source>
        <dbReference type="PDB" id="8GYM"/>
    </source>
</evidence>
<dbReference type="PDB" id="8GZU">
    <property type="method" value="EM"/>
    <property type="resolution" value="4.18 A"/>
    <property type="chains" value="TE/te=1-71"/>
</dbReference>
<reference evidence="4" key="2">
    <citation type="journal article" date="2022" name="Science">
        <title>Structures of &lt;i&gt;Tetrahymena&lt;/i&gt;'s respiratory chain reveal the diversity of eukaryotic core metabolism.</title>
        <authorList>
            <person name="Zhou L."/>
            <person name="Maldonado M."/>
            <person name="Padavannil A."/>
            <person name="Guo F."/>
            <person name="Letts J.A."/>
        </authorList>
    </citation>
    <scope>STRUCTURE BY ELECTRON MICROSCOPY (2.60 ANGSTROMS)</scope>
</reference>